<keyword evidence="6" id="KW-0547">Nucleotide-binding</keyword>
<dbReference type="Gene3D" id="3.30.565.10">
    <property type="entry name" value="Histidine kinase-like ATPase, C-terminal domain"/>
    <property type="match status" value="1"/>
</dbReference>
<feature type="modified residue" description="4-aspartylphosphate" evidence="12">
    <location>
        <position position="57"/>
    </location>
</feature>
<evidence type="ECO:0000313" key="16">
    <source>
        <dbReference type="EMBL" id="PLX17683.1"/>
    </source>
</evidence>
<evidence type="ECO:0000259" key="14">
    <source>
        <dbReference type="PROSITE" id="PS50109"/>
    </source>
</evidence>
<dbReference type="InterPro" id="IPR036097">
    <property type="entry name" value="HisK_dim/P_sf"/>
</dbReference>
<dbReference type="InterPro" id="IPR005467">
    <property type="entry name" value="His_kinase_dom"/>
</dbReference>
<dbReference type="AlphaFoldDB" id="A0A2N5ZGE0"/>
<dbReference type="SMART" id="SM00388">
    <property type="entry name" value="HisKA"/>
    <property type="match status" value="1"/>
</dbReference>
<evidence type="ECO:0000256" key="1">
    <source>
        <dbReference type="ARBA" id="ARBA00000085"/>
    </source>
</evidence>
<dbReference type="GO" id="GO:0016020">
    <property type="term" value="C:membrane"/>
    <property type="evidence" value="ECO:0007669"/>
    <property type="project" value="UniProtKB-SubCell"/>
</dbReference>
<evidence type="ECO:0000256" key="13">
    <source>
        <dbReference type="SAM" id="Coils"/>
    </source>
</evidence>
<keyword evidence="8" id="KW-0067">ATP-binding</keyword>
<dbReference type="EMBL" id="PKTG01000083">
    <property type="protein sequence ID" value="PLX17683.1"/>
    <property type="molecule type" value="Genomic_DNA"/>
</dbReference>
<dbReference type="InterPro" id="IPR001789">
    <property type="entry name" value="Sig_transdc_resp-reg_receiver"/>
</dbReference>
<comment type="subcellular location">
    <subcellularLocation>
        <location evidence="2">Membrane</location>
    </subcellularLocation>
</comment>
<dbReference type="SUPFAM" id="SSF55874">
    <property type="entry name" value="ATPase domain of HSP90 chaperone/DNA topoisomerase II/histidine kinase"/>
    <property type="match status" value="1"/>
</dbReference>
<feature type="domain" description="Response regulatory" evidence="15">
    <location>
        <begin position="8"/>
        <end position="122"/>
    </location>
</feature>
<gene>
    <name evidence="16" type="ORF">C0601_06540</name>
</gene>
<evidence type="ECO:0000256" key="10">
    <source>
        <dbReference type="ARBA" id="ARBA00023136"/>
    </source>
</evidence>
<dbReference type="PRINTS" id="PR00344">
    <property type="entry name" value="BCTRLSENSOR"/>
</dbReference>
<dbReference type="Gene3D" id="3.40.50.2300">
    <property type="match status" value="1"/>
</dbReference>
<dbReference type="InterPro" id="IPR036890">
    <property type="entry name" value="HATPase_C_sf"/>
</dbReference>
<evidence type="ECO:0000313" key="17">
    <source>
        <dbReference type="Proteomes" id="UP000234857"/>
    </source>
</evidence>
<dbReference type="CDD" id="cd16922">
    <property type="entry name" value="HATPase_EvgS-ArcB-TorS-like"/>
    <property type="match status" value="1"/>
</dbReference>
<reference evidence="16 17" key="1">
    <citation type="submission" date="2017-11" db="EMBL/GenBank/DDBJ databases">
        <title>Genome-resolved metagenomics identifies genetic mobility, metabolic interactions, and unexpected diversity in perchlorate-reducing communities.</title>
        <authorList>
            <person name="Barnum T.P."/>
            <person name="Figueroa I.A."/>
            <person name="Carlstrom C.I."/>
            <person name="Lucas L.N."/>
            <person name="Engelbrektson A.L."/>
            <person name="Coates J.D."/>
        </authorList>
    </citation>
    <scope>NUCLEOTIDE SEQUENCE [LARGE SCALE GENOMIC DNA]</scope>
    <source>
        <strain evidence="16">BM706</strain>
    </source>
</reference>
<comment type="catalytic activity">
    <reaction evidence="1">
        <text>ATP + protein L-histidine = ADP + protein N-phospho-L-histidine.</text>
        <dbReference type="EC" id="2.7.13.3"/>
    </reaction>
</comment>
<dbReference type="InterPro" id="IPR003594">
    <property type="entry name" value="HATPase_dom"/>
</dbReference>
<evidence type="ECO:0000256" key="8">
    <source>
        <dbReference type="ARBA" id="ARBA00022840"/>
    </source>
</evidence>
<dbReference type="GO" id="GO:0000155">
    <property type="term" value="F:phosphorelay sensor kinase activity"/>
    <property type="evidence" value="ECO:0007669"/>
    <property type="project" value="InterPro"/>
</dbReference>
<sequence>MIDDSIRKVLLIDDENIIRRNMRFFLEDYEFQVFEAENGEIGLERFKENYPDIVLVDLRMPKKGGIEVIREIKSVSPETPVIVVSGTGVVKDAIEAVREGAWDYISKPVNDMNEVLLIIERNLDRKRLLSENKRYSENLEKLVKERTKELEKEITIRKKAEEAMKKAKEEAEAADRLKSEFLANMSHEIRTPMTSIVGFAELLEETELREDQRDYLRFIKRSSDHLLVLINDIMDLAKIETNQLQVKKEKIDVSRLVENIYSSFKPYFIEKELDFKLEADIGIELFTDKVRLRQIINNIVSNAHKFTSVGEVNLILKEEDEEIRITVSDTGIGIPEEKKDMIFKNFSQVDSSHTRKYGGAGLGLTISQRLANLLNGKIYFDSEYGQGSEFSIRFNKRNFEKEHVNGSYKG</sequence>
<evidence type="ECO:0000256" key="7">
    <source>
        <dbReference type="ARBA" id="ARBA00022777"/>
    </source>
</evidence>
<dbReference type="Pfam" id="PF00512">
    <property type="entry name" value="HisKA"/>
    <property type="match status" value="1"/>
</dbReference>
<keyword evidence="10" id="KW-0472">Membrane</keyword>
<dbReference type="Proteomes" id="UP000234857">
    <property type="component" value="Unassembled WGS sequence"/>
</dbReference>
<comment type="caution">
    <text evidence="16">The sequence shown here is derived from an EMBL/GenBank/DDBJ whole genome shotgun (WGS) entry which is preliminary data.</text>
</comment>
<keyword evidence="7" id="KW-0418">Kinase</keyword>
<dbReference type="CDD" id="cd00082">
    <property type="entry name" value="HisKA"/>
    <property type="match status" value="1"/>
</dbReference>
<accession>A0A2N5ZGE0</accession>
<dbReference type="PROSITE" id="PS50110">
    <property type="entry name" value="RESPONSE_REGULATORY"/>
    <property type="match status" value="1"/>
</dbReference>
<dbReference type="FunFam" id="1.10.287.130:FF:000038">
    <property type="entry name" value="Sensory transduction histidine kinase"/>
    <property type="match status" value="1"/>
</dbReference>
<dbReference type="SUPFAM" id="SSF52172">
    <property type="entry name" value="CheY-like"/>
    <property type="match status" value="1"/>
</dbReference>
<dbReference type="PANTHER" id="PTHR45339:SF1">
    <property type="entry name" value="HYBRID SIGNAL TRANSDUCTION HISTIDINE KINASE J"/>
    <property type="match status" value="1"/>
</dbReference>
<dbReference type="Pfam" id="PF02518">
    <property type="entry name" value="HATPase_c"/>
    <property type="match status" value="1"/>
</dbReference>
<keyword evidence="9" id="KW-0902">Two-component regulatory system</keyword>
<name>A0A2N5ZGE0_MUIH1</name>
<evidence type="ECO:0000256" key="3">
    <source>
        <dbReference type="ARBA" id="ARBA00012438"/>
    </source>
</evidence>
<keyword evidence="13" id="KW-0175">Coiled coil</keyword>
<organism evidence="16 17">
    <name type="scientific">Muiribacterium halophilum</name>
    <dbReference type="NCBI Taxonomy" id="2053465"/>
    <lineage>
        <taxon>Bacteria</taxon>
        <taxon>Candidatus Muiribacteriota</taxon>
        <taxon>Candidatus Muiribacteriia</taxon>
        <taxon>Candidatus Muiribacteriales</taxon>
        <taxon>Candidatus Muiribacteriaceae</taxon>
        <taxon>Candidatus Muiribacterium</taxon>
    </lineage>
</organism>
<dbReference type="GO" id="GO:0005524">
    <property type="term" value="F:ATP binding"/>
    <property type="evidence" value="ECO:0007669"/>
    <property type="project" value="UniProtKB-KW"/>
</dbReference>
<evidence type="ECO:0000256" key="5">
    <source>
        <dbReference type="ARBA" id="ARBA00022679"/>
    </source>
</evidence>
<protein>
    <recommendedName>
        <fullName evidence="3">histidine kinase</fullName>
        <ecNumber evidence="3">2.7.13.3</ecNumber>
    </recommendedName>
</protein>
<dbReference type="Gene3D" id="1.10.287.130">
    <property type="match status" value="1"/>
</dbReference>
<dbReference type="SMART" id="SM00448">
    <property type="entry name" value="REC"/>
    <property type="match status" value="1"/>
</dbReference>
<proteinExistence type="predicted"/>
<evidence type="ECO:0000256" key="9">
    <source>
        <dbReference type="ARBA" id="ARBA00023012"/>
    </source>
</evidence>
<keyword evidence="11" id="KW-0131">Cell cycle</keyword>
<dbReference type="SMART" id="SM00387">
    <property type="entry name" value="HATPase_c"/>
    <property type="match status" value="1"/>
</dbReference>
<feature type="coiled-coil region" evidence="13">
    <location>
        <begin position="125"/>
        <end position="184"/>
    </location>
</feature>
<dbReference type="InterPro" id="IPR003661">
    <property type="entry name" value="HisK_dim/P_dom"/>
</dbReference>
<dbReference type="EC" id="2.7.13.3" evidence="3"/>
<dbReference type="Pfam" id="PF00072">
    <property type="entry name" value="Response_reg"/>
    <property type="match status" value="1"/>
</dbReference>
<evidence type="ECO:0000256" key="12">
    <source>
        <dbReference type="PROSITE-ProRule" id="PRU00169"/>
    </source>
</evidence>
<keyword evidence="4 12" id="KW-0597">Phosphoprotein</keyword>
<evidence type="ECO:0000256" key="4">
    <source>
        <dbReference type="ARBA" id="ARBA00022553"/>
    </source>
</evidence>
<keyword evidence="5" id="KW-0808">Transferase</keyword>
<dbReference type="PROSITE" id="PS50109">
    <property type="entry name" value="HIS_KIN"/>
    <property type="match status" value="1"/>
</dbReference>
<dbReference type="PANTHER" id="PTHR45339">
    <property type="entry name" value="HYBRID SIGNAL TRANSDUCTION HISTIDINE KINASE J"/>
    <property type="match status" value="1"/>
</dbReference>
<dbReference type="InterPro" id="IPR011006">
    <property type="entry name" value="CheY-like_superfamily"/>
</dbReference>
<evidence type="ECO:0000256" key="2">
    <source>
        <dbReference type="ARBA" id="ARBA00004370"/>
    </source>
</evidence>
<evidence type="ECO:0000256" key="11">
    <source>
        <dbReference type="ARBA" id="ARBA00023306"/>
    </source>
</evidence>
<dbReference type="InterPro" id="IPR004358">
    <property type="entry name" value="Sig_transdc_His_kin-like_C"/>
</dbReference>
<dbReference type="SUPFAM" id="SSF47384">
    <property type="entry name" value="Homodimeric domain of signal transducing histidine kinase"/>
    <property type="match status" value="1"/>
</dbReference>
<dbReference type="FunFam" id="3.30.565.10:FF:000010">
    <property type="entry name" value="Sensor histidine kinase RcsC"/>
    <property type="match status" value="1"/>
</dbReference>
<feature type="domain" description="Histidine kinase" evidence="14">
    <location>
        <begin position="184"/>
        <end position="398"/>
    </location>
</feature>
<evidence type="ECO:0000259" key="15">
    <source>
        <dbReference type="PROSITE" id="PS50110"/>
    </source>
</evidence>
<evidence type="ECO:0000256" key="6">
    <source>
        <dbReference type="ARBA" id="ARBA00022741"/>
    </source>
</evidence>